<evidence type="ECO:0000313" key="4">
    <source>
        <dbReference type="EMBL" id="KAK7687153.1"/>
    </source>
</evidence>
<dbReference type="EMBL" id="JASBNA010000014">
    <property type="protein sequence ID" value="KAK7687153.1"/>
    <property type="molecule type" value="Genomic_DNA"/>
</dbReference>
<proteinExistence type="predicted"/>
<dbReference type="PANTHER" id="PTHR39639:SF1">
    <property type="entry name" value="DUF262 DOMAIN-CONTAINING PROTEIN"/>
    <property type="match status" value="1"/>
</dbReference>
<feature type="region of interest" description="Disordered" evidence="1">
    <location>
        <begin position="369"/>
        <end position="404"/>
    </location>
</feature>
<sequence length="404" mass="46739">MSQSDSERDEIFDSEDEDIDPNEMHVGTQLSVAVAQMYTARDLHIMIHEGLIDLTPPYQRDVVWTESKQIKLLDSIFRNFYVPPIVMVIVSEDGHKVMRCVDGKQRLTSIQKFMDGQLPYKDPITNKAFYFSIPKNAKTARSRVPDKLRQEFCEKQITVVEYENLTPAMERDIFQRVQLGMPLTAAEKLQAVSSVWATWISGLDLRYMSCENGITDLIDVDIKRGRNFQSLAHLVYCCYGIPQQLTPSPVKLEKFLTQSEEPTEMFSAAITKVVNELMGIASDKKRNKAFKEIKPRVAPIEFVFIGVTLYVMMEHSTSKERAEELYNMRTYIRKKYQDVRARSDIIRHLWLFIADIARKYRTGIQFEKASTTSARGRKKRTRVDEDSDEDMDTGRGSKSRRGRR</sequence>
<dbReference type="Pfam" id="PF03235">
    <property type="entry name" value="GmrSD_N"/>
    <property type="match status" value="1"/>
</dbReference>
<evidence type="ECO:0000259" key="2">
    <source>
        <dbReference type="Pfam" id="PF03235"/>
    </source>
</evidence>
<reference evidence="3 5" key="1">
    <citation type="submission" date="2022-09" db="EMBL/GenBank/DDBJ databases">
        <authorList>
            <person name="Palmer J.M."/>
        </authorList>
    </citation>
    <scope>NUCLEOTIDE SEQUENCE [LARGE SCALE GENOMIC DNA]</scope>
    <source>
        <strain evidence="3 5">DSM 7382</strain>
    </source>
</reference>
<organism evidence="3 5">
    <name type="scientific">Cerrena zonata</name>
    <dbReference type="NCBI Taxonomy" id="2478898"/>
    <lineage>
        <taxon>Eukaryota</taxon>
        <taxon>Fungi</taxon>
        <taxon>Dikarya</taxon>
        <taxon>Basidiomycota</taxon>
        <taxon>Agaricomycotina</taxon>
        <taxon>Agaricomycetes</taxon>
        <taxon>Polyporales</taxon>
        <taxon>Cerrenaceae</taxon>
        <taxon>Cerrena</taxon>
    </lineage>
</organism>
<dbReference type="AlphaFoldDB" id="A0AAW0FEN8"/>
<evidence type="ECO:0000313" key="5">
    <source>
        <dbReference type="Proteomes" id="UP001385951"/>
    </source>
</evidence>
<evidence type="ECO:0000313" key="3">
    <source>
        <dbReference type="EMBL" id="KAK7675963.1"/>
    </source>
</evidence>
<feature type="compositionally biased region" description="Basic and acidic residues" evidence="1">
    <location>
        <begin position="1"/>
        <end position="11"/>
    </location>
</feature>
<dbReference type="EMBL" id="JASBNA010000147">
    <property type="protein sequence ID" value="KAK7675963.1"/>
    <property type="molecule type" value="Genomic_DNA"/>
</dbReference>
<accession>A0AAW0FEN8</accession>
<feature type="region of interest" description="Disordered" evidence="1">
    <location>
        <begin position="1"/>
        <end position="21"/>
    </location>
</feature>
<gene>
    <name evidence="4" type="ORF">QCA50_009656</name>
    <name evidence="3" type="ORF">QCA50_021076</name>
</gene>
<protein>
    <recommendedName>
        <fullName evidence="2">GmrSD restriction endonucleases N-terminal domain-containing protein</fullName>
    </recommendedName>
</protein>
<name>A0AAW0FEN8_9APHY</name>
<feature type="compositionally biased region" description="Acidic residues" evidence="1">
    <location>
        <begin position="12"/>
        <end position="21"/>
    </location>
</feature>
<evidence type="ECO:0000256" key="1">
    <source>
        <dbReference type="SAM" id="MobiDB-lite"/>
    </source>
</evidence>
<dbReference type="InterPro" id="IPR004919">
    <property type="entry name" value="GmrSD_N"/>
</dbReference>
<comment type="caution">
    <text evidence="3">The sequence shown here is derived from an EMBL/GenBank/DDBJ whole genome shotgun (WGS) entry which is preliminary data.</text>
</comment>
<feature type="domain" description="GmrSD restriction endonucleases N-terminal" evidence="2">
    <location>
        <begin position="53"/>
        <end position="191"/>
    </location>
</feature>
<keyword evidence="5" id="KW-1185">Reference proteome</keyword>
<dbReference type="Proteomes" id="UP001385951">
    <property type="component" value="Unassembled WGS sequence"/>
</dbReference>
<dbReference type="PANTHER" id="PTHR39639">
    <property type="entry name" value="CHROMOSOME 16, WHOLE GENOME SHOTGUN SEQUENCE"/>
    <property type="match status" value="1"/>
</dbReference>